<proteinExistence type="predicted"/>
<feature type="transmembrane region" description="Helical" evidence="6">
    <location>
        <begin position="304"/>
        <end position="323"/>
    </location>
</feature>
<feature type="transmembrane region" description="Helical" evidence="6">
    <location>
        <begin position="67"/>
        <end position="88"/>
    </location>
</feature>
<reference evidence="8" key="2">
    <citation type="submission" date="2015-01" db="EMBL/GenBank/DDBJ databases">
        <title>Evolutionary Origins and Diversification of the Mycorrhizal Mutualists.</title>
        <authorList>
            <consortium name="DOE Joint Genome Institute"/>
            <consortium name="Mycorrhizal Genomics Consortium"/>
            <person name="Kohler A."/>
            <person name="Kuo A."/>
            <person name="Nagy L.G."/>
            <person name="Floudas D."/>
            <person name="Copeland A."/>
            <person name="Barry K.W."/>
            <person name="Cichocki N."/>
            <person name="Veneault-Fourrey C."/>
            <person name="LaButti K."/>
            <person name="Lindquist E.A."/>
            <person name="Lipzen A."/>
            <person name="Lundell T."/>
            <person name="Morin E."/>
            <person name="Murat C."/>
            <person name="Riley R."/>
            <person name="Ohm R."/>
            <person name="Sun H."/>
            <person name="Tunlid A."/>
            <person name="Henrissat B."/>
            <person name="Grigoriev I.V."/>
            <person name="Hibbett D.S."/>
            <person name="Martin F."/>
        </authorList>
    </citation>
    <scope>NUCLEOTIDE SEQUENCE [LARGE SCALE GENOMIC DNA]</scope>
    <source>
        <strain evidence="8">MUT 4182</strain>
    </source>
</reference>
<feature type="region of interest" description="Disordered" evidence="5">
    <location>
        <begin position="428"/>
        <end position="502"/>
    </location>
</feature>
<evidence type="ECO:0000256" key="5">
    <source>
        <dbReference type="SAM" id="MobiDB-lite"/>
    </source>
</evidence>
<feature type="transmembrane region" description="Helical" evidence="6">
    <location>
        <begin position="264"/>
        <end position="284"/>
    </location>
</feature>
<dbReference type="Gene3D" id="1.10.3730.20">
    <property type="match status" value="1"/>
</dbReference>
<comment type="subcellular location">
    <subcellularLocation>
        <location evidence="1">Membrane</location>
        <topology evidence="1">Multi-pass membrane protein</topology>
    </subcellularLocation>
</comment>
<name>A0A0C3QGQ2_9AGAM</name>
<accession>A0A0C3QGQ2</accession>
<reference evidence="7 8" key="1">
    <citation type="submission" date="2014-04" db="EMBL/GenBank/DDBJ databases">
        <authorList>
            <consortium name="DOE Joint Genome Institute"/>
            <person name="Kuo A."/>
            <person name="Girlanda M."/>
            <person name="Perotto S."/>
            <person name="Kohler A."/>
            <person name="Nagy L.G."/>
            <person name="Floudas D."/>
            <person name="Copeland A."/>
            <person name="Barry K.W."/>
            <person name="Cichocki N."/>
            <person name="Veneault-Fourrey C."/>
            <person name="LaButti K."/>
            <person name="Lindquist E.A."/>
            <person name="Lipzen A."/>
            <person name="Lundell T."/>
            <person name="Morin E."/>
            <person name="Murat C."/>
            <person name="Sun H."/>
            <person name="Tunlid A."/>
            <person name="Henrissat B."/>
            <person name="Grigoriev I.V."/>
            <person name="Hibbett D.S."/>
            <person name="Martin F."/>
            <person name="Nordberg H.P."/>
            <person name="Cantor M.N."/>
            <person name="Hua S.X."/>
        </authorList>
    </citation>
    <scope>NUCLEOTIDE SEQUENCE [LARGE SCALE GENOMIC DNA]</scope>
    <source>
        <strain evidence="7 8">MUT 4182</strain>
    </source>
</reference>
<feature type="transmembrane region" description="Helical" evidence="6">
    <location>
        <begin position="161"/>
        <end position="182"/>
    </location>
</feature>
<dbReference type="STRING" id="1051891.A0A0C3QGQ2"/>
<feature type="compositionally biased region" description="Low complexity" evidence="5">
    <location>
        <begin position="202"/>
        <end position="225"/>
    </location>
</feature>
<dbReference type="EMBL" id="KN822968">
    <property type="protein sequence ID" value="KIO30835.1"/>
    <property type="molecule type" value="Genomic_DNA"/>
</dbReference>
<dbReference type="PANTHER" id="PTHR12570:SF86">
    <property type="entry name" value="ADR321CP"/>
    <property type="match status" value="1"/>
</dbReference>
<dbReference type="Pfam" id="PF05653">
    <property type="entry name" value="Mg_trans_NIPA"/>
    <property type="match status" value="2"/>
</dbReference>
<feature type="compositionally biased region" description="Polar residues" evidence="5">
    <location>
        <begin position="476"/>
        <end position="490"/>
    </location>
</feature>
<keyword evidence="4 6" id="KW-0472">Membrane</keyword>
<protein>
    <submittedName>
        <fullName evidence="7">Uncharacterized protein</fullName>
    </submittedName>
</protein>
<keyword evidence="8" id="KW-1185">Reference proteome</keyword>
<dbReference type="PANTHER" id="PTHR12570">
    <property type="match status" value="1"/>
</dbReference>
<dbReference type="InterPro" id="IPR008521">
    <property type="entry name" value="Mg_trans_NIPA"/>
</dbReference>
<keyword evidence="3 6" id="KW-1133">Transmembrane helix</keyword>
<feature type="region of interest" description="Disordered" evidence="5">
    <location>
        <begin position="528"/>
        <end position="643"/>
    </location>
</feature>
<feature type="transmembrane region" description="Helical" evidence="6">
    <location>
        <begin position="20"/>
        <end position="43"/>
    </location>
</feature>
<feature type="compositionally biased region" description="Polar residues" evidence="5">
    <location>
        <begin position="542"/>
        <end position="553"/>
    </location>
</feature>
<dbReference type="HOGENOM" id="CLU_011406_0_0_1"/>
<feature type="transmembrane region" description="Helical" evidence="6">
    <location>
        <begin position="367"/>
        <end position="388"/>
    </location>
</feature>
<sequence>MLHTDVLGMLGGSVADPAPAISIPVGITIGLLASFVQSLGITIQRKSHVLNQEAPESQRKSEHRRPLWLTGFIIFFLSNVFGSVFQIASLPVVILAPLGAVSLLWNAFFARFILGDLFSKFMVIGTLLIVAGAVLIARFGIVPEPTHSLEDLLRLFARDAFVIYFSLLAAAIFVTLVITHVLEWSLYKRIANEDNTYSALTSSSRSSSPIPLTPSAHPASSSTAEPTERTPLLVTGTGTAPSISSTSIGTSTTPFNRHRSTINIIAISYASASGTLSGMCLIFAKSGVELLMLTLAGDNQFWRWESWALVGGLVAFALMQLWYLHKSLILANPTLVCPLAFCFYNISSIVNGLVYYDQLDLLTPLQLWLVILGTAILLSGVWAVSITAEDEEIGEAGIREGDWIPADEPGVAPAVAPADVVRIAERATGTLPPQPQPIQIEPVHGAEPTSPTSEDDYFQHSPTRPTAPDHRRTRSGRANSTVPPLNTSPTLPRFSTLLSPSQHDAGAPVLPGFSIGISAASPGFIGGTRRRAELGMGHPHGNPNNRRSISDTVGPSGRSPMDRMERRRQSRTMDSQVDDGLDDDVLVGPDAKRSESPELMDGPAEPPRGSRWIWRILPWQTGHGRRTNGKDAEAQNVVPDPDN</sequence>
<dbReference type="OrthoDB" id="2504919at2759"/>
<feature type="region of interest" description="Disordered" evidence="5">
    <location>
        <begin position="202"/>
        <end position="227"/>
    </location>
</feature>
<feature type="transmembrane region" description="Helical" evidence="6">
    <location>
        <begin position="335"/>
        <end position="355"/>
    </location>
</feature>
<evidence type="ECO:0000313" key="7">
    <source>
        <dbReference type="EMBL" id="KIO30835.1"/>
    </source>
</evidence>
<dbReference type="Proteomes" id="UP000054248">
    <property type="component" value="Unassembled WGS sequence"/>
</dbReference>
<evidence type="ECO:0000256" key="1">
    <source>
        <dbReference type="ARBA" id="ARBA00004141"/>
    </source>
</evidence>
<gene>
    <name evidence="7" type="ORF">M407DRAFT_222494</name>
</gene>
<feature type="transmembrane region" description="Helical" evidence="6">
    <location>
        <begin position="121"/>
        <end position="141"/>
    </location>
</feature>
<feature type="compositionally biased region" description="Acidic residues" evidence="5">
    <location>
        <begin position="576"/>
        <end position="585"/>
    </location>
</feature>
<evidence type="ECO:0000256" key="2">
    <source>
        <dbReference type="ARBA" id="ARBA00022692"/>
    </source>
</evidence>
<organism evidence="7 8">
    <name type="scientific">Tulasnella calospora MUT 4182</name>
    <dbReference type="NCBI Taxonomy" id="1051891"/>
    <lineage>
        <taxon>Eukaryota</taxon>
        <taxon>Fungi</taxon>
        <taxon>Dikarya</taxon>
        <taxon>Basidiomycota</taxon>
        <taxon>Agaricomycotina</taxon>
        <taxon>Agaricomycetes</taxon>
        <taxon>Cantharellales</taxon>
        <taxon>Tulasnellaceae</taxon>
        <taxon>Tulasnella</taxon>
    </lineage>
</organism>
<evidence type="ECO:0000256" key="3">
    <source>
        <dbReference type="ARBA" id="ARBA00022989"/>
    </source>
</evidence>
<dbReference type="InterPro" id="IPR037185">
    <property type="entry name" value="EmrE-like"/>
</dbReference>
<evidence type="ECO:0000256" key="6">
    <source>
        <dbReference type="SAM" id="Phobius"/>
    </source>
</evidence>
<feature type="transmembrane region" description="Helical" evidence="6">
    <location>
        <begin position="94"/>
        <end position="114"/>
    </location>
</feature>
<keyword evidence="2 6" id="KW-0812">Transmembrane</keyword>
<dbReference type="GO" id="GO:0016020">
    <property type="term" value="C:membrane"/>
    <property type="evidence" value="ECO:0007669"/>
    <property type="project" value="UniProtKB-SubCell"/>
</dbReference>
<dbReference type="GO" id="GO:0015095">
    <property type="term" value="F:magnesium ion transmembrane transporter activity"/>
    <property type="evidence" value="ECO:0007669"/>
    <property type="project" value="InterPro"/>
</dbReference>
<evidence type="ECO:0000256" key="4">
    <source>
        <dbReference type="ARBA" id="ARBA00023136"/>
    </source>
</evidence>
<evidence type="ECO:0000313" key="8">
    <source>
        <dbReference type="Proteomes" id="UP000054248"/>
    </source>
</evidence>
<dbReference type="SUPFAM" id="SSF103481">
    <property type="entry name" value="Multidrug resistance efflux transporter EmrE"/>
    <property type="match status" value="1"/>
</dbReference>
<dbReference type="AlphaFoldDB" id="A0A0C3QGQ2"/>